<dbReference type="Pfam" id="PF00436">
    <property type="entry name" value="SSB"/>
    <property type="match status" value="1"/>
</dbReference>
<accession>A0A261EQI8</accession>
<dbReference type="PANTHER" id="PTHR10302">
    <property type="entry name" value="SINGLE-STRANDED DNA-BINDING PROTEIN"/>
    <property type="match status" value="1"/>
</dbReference>
<organism evidence="5 6">
    <name type="scientific">Pseudoscardovia suis</name>
    <dbReference type="NCBI Taxonomy" id="987063"/>
    <lineage>
        <taxon>Bacteria</taxon>
        <taxon>Bacillati</taxon>
        <taxon>Actinomycetota</taxon>
        <taxon>Actinomycetes</taxon>
        <taxon>Bifidobacteriales</taxon>
        <taxon>Bifidobacteriaceae</taxon>
        <taxon>Pseudoscardovia</taxon>
    </lineage>
</organism>
<dbReference type="AlphaFoldDB" id="A0A261EQI8"/>
<dbReference type="PANTHER" id="PTHR10302:SF27">
    <property type="entry name" value="SINGLE-STRANDED DNA-BINDING PROTEIN"/>
    <property type="match status" value="1"/>
</dbReference>
<name>A0A261EQI8_9BIFI</name>
<evidence type="ECO:0000256" key="4">
    <source>
        <dbReference type="SAM" id="MobiDB-lite"/>
    </source>
</evidence>
<proteinExistence type="predicted"/>
<keyword evidence="6" id="KW-1185">Reference proteome</keyword>
<dbReference type="GO" id="GO:0006260">
    <property type="term" value="P:DNA replication"/>
    <property type="evidence" value="ECO:0007669"/>
    <property type="project" value="InterPro"/>
</dbReference>
<dbReference type="EMBL" id="MWWQ01000017">
    <property type="protein sequence ID" value="OZG49112.1"/>
    <property type="molecule type" value="Genomic_DNA"/>
</dbReference>
<evidence type="ECO:0000313" key="6">
    <source>
        <dbReference type="Proteomes" id="UP000216454"/>
    </source>
</evidence>
<dbReference type="OrthoDB" id="4427276at2"/>
<gene>
    <name evidence="5" type="ORF">PSSU_1607</name>
</gene>
<dbReference type="NCBIfam" id="TIGR00621">
    <property type="entry name" value="ssb"/>
    <property type="match status" value="1"/>
</dbReference>
<dbReference type="GO" id="GO:0003697">
    <property type="term" value="F:single-stranded DNA binding"/>
    <property type="evidence" value="ECO:0007669"/>
    <property type="project" value="InterPro"/>
</dbReference>
<feature type="region of interest" description="Disordered" evidence="4">
    <location>
        <begin position="118"/>
        <end position="157"/>
    </location>
</feature>
<dbReference type="SUPFAM" id="SSF50249">
    <property type="entry name" value="Nucleic acid-binding proteins"/>
    <property type="match status" value="1"/>
</dbReference>
<sequence length="157" mass="17610">MVQQSTVTVTGYVGADPKMLGEGEGKVPCCVFRVASTRRYFNRKDGRWEDLPTTWMQVRTYRSLALNIKDSISRGDPVIVNGQLTSDSWKDSQGNTRTALSIEAQSVGHDLSRGVARFQRMAPSDREDGSAIRRTDAPHDAQQQNPEFEDEDQEAQF</sequence>
<dbReference type="RefSeq" id="WP_094691917.1">
    <property type="nucleotide sequence ID" value="NZ_MWWQ01000017.1"/>
</dbReference>
<feature type="compositionally biased region" description="Basic and acidic residues" evidence="4">
    <location>
        <begin position="123"/>
        <end position="139"/>
    </location>
</feature>
<evidence type="ECO:0000256" key="2">
    <source>
        <dbReference type="PIRNR" id="PIRNR002070"/>
    </source>
</evidence>
<reference evidence="5 6" key="1">
    <citation type="journal article" date="2017" name="BMC Genomics">
        <title>Comparative genomic and phylogenomic analyses of the Bifidobacteriaceae family.</title>
        <authorList>
            <person name="Lugli G.A."/>
            <person name="Milani C."/>
            <person name="Turroni F."/>
            <person name="Duranti S."/>
            <person name="Mancabelli L."/>
            <person name="Mangifesta M."/>
            <person name="Ferrario C."/>
            <person name="Modesto M."/>
            <person name="Mattarelli P."/>
            <person name="Jiri K."/>
            <person name="van Sinderen D."/>
            <person name="Ventura M."/>
        </authorList>
    </citation>
    <scope>NUCLEOTIDE SEQUENCE [LARGE SCALE GENOMIC DNA]</scope>
    <source>
        <strain evidence="5 6">DSM 24744</strain>
    </source>
</reference>
<comment type="caution">
    <text evidence="5">The sequence shown here is derived from an EMBL/GenBank/DDBJ whole genome shotgun (WGS) entry which is preliminary data.</text>
</comment>
<dbReference type="Gene3D" id="2.40.50.140">
    <property type="entry name" value="Nucleic acid-binding proteins"/>
    <property type="match status" value="1"/>
</dbReference>
<keyword evidence="1 2" id="KW-0238">DNA-binding</keyword>
<evidence type="ECO:0000256" key="1">
    <source>
        <dbReference type="ARBA" id="ARBA00023125"/>
    </source>
</evidence>
<protein>
    <recommendedName>
        <fullName evidence="2 3">Single-stranded DNA-binding protein</fullName>
    </recommendedName>
</protein>
<dbReference type="InterPro" id="IPR000424">
    <property type="entry name" value="Primosome_PriB/ssb"/>
</dbReference>
<dbReference type="PROSITE" id="PS50935">
    <property type="entry name" value="SSB"/>
    <property type="match status" value="1"/>
</dbReference>
<dbReference type="InterPro" id="IPR012340">
    <property type="entry name" value="NA-bd_OB-fold"/>
</dbReference>
<evidence type="ECO:0000313" key="5">
    <source>
        <dbReference type="EMBL" id="OZG49112.1"/>
    </source>
</evidence>
<dbReference type="PIRSF" id="PIRSF002070">
    <property type="entry name" value="SSB"/>
    <property type="match status" value="1"/>
</dbReference>
<feature type="compositionally biased region" description="Acidic residues" evidence="4">
    <location>
        <begin position="147"/>
        <end position="157"/>
    </location>
</feature>
<dbReference type="Proteomes" id="UP000216454">
    <property type="component" value="Unassembled WGS sequence"/>
</dbReference>
<dbReference type="CDD" id="cd04496">
    <property type="entry name" value="SSB_OBF"/>
    <property type="match status" value="1"/>
</dbReference>
<evidence type="ECO:0000256" key="3">
    <source>
        <dbReference type="RuleBase" id="RU000524"/>
    </source>
</evidence>
<dbReference type="InterPro" id="IPR011344">
    <property type="entry name" value="ssDNA-bd"/>
</dbReference>
<dbReference type="GO" id="GO:0009295">
    <property type="term" value="C:nucleoid"/>
    <property type="evidence" value="ECO:0007669"/>
    <property type="project" value="TreeGrafter"/>
</dbReference>